<accession>A0A317SYF9</accession>
<dbReference type="Proteomes" id="UP000246991">
    <property type="component" value="Unassembled WGS sequence"/>
</dbReference>
<name>A0A317SYF9_9PEZI</name>
<feature type="compositionally biased region" description="Basic and acidic residues" evidence="1">
    <location>
        <begin position="79"/>
        <end position="97"/>
    </location>
</feature>
<evidence type="ECO:0000313" key="2">
    <source>
        <dbReference type="EMBL" id="PWW79498.1"/>
    </source>
</evidence>
<keyword evidence="3" id="KW-1185">Reference proteome</keyword>
<organism evidence="2 3">
    <name type="scientific">Tuber magnatum</name>
    <name type="common">white Piedmont truffle</name>
    <dbReference type="NCBI Taxonomy" id="42249"/>
    <lineage>
        <taxon>Eukaryota</taxon>
        <taxon>Fungi</taxon>
        <taxon>Dikarya</taxon>
        <taxon>Ascomycota</taxon>
        <taxon>Pezizomycotina</taxon>
        <taxon>Pezizomycetes</taxon>
        <taxon>Pezizales</taxon>
        <taxon>Tuberaceae</taxon>
        <taxon>Tuber</taxon>
    </lineage>
</organism>
<evidence type="ECO:0000313" key="3">
    <source>
        <dbReference type="Proteomes" id="UP000246991"/>
    </source>
</evidence>
<protein>
    <submittedName>
        <fullName evidence="2">Uncharacterized protein</fullName>
    </submittedName>
</protein>
<proteinExistence type="predicted"/>
<evidence type="ECO:0000256" key="1">
    <source>
        <dbReference type="SAM" id="MobiDB-lite"/>
    </source>
</evidence>
<comment type="caution">
    <text evidence="2">The sequence shown here is derived from an EMBL/GenBank/DDBJ whole genome shotgun (WGS) entry which is preliminary data.</text>
</comment>
<dbReference type="AlphaFoldDB" id="A0A317SYF9"/>
<gene>
    <name evidence="2" type="ORF">C7212DRAFT_341779</name>
</gene>
<reference evidence="2 3" key="1">
    <citation type="submission" date="2018-03" db="EMBL/GenBank/DDBJ databases">
        <title>Genomes of Pezizomycetes fungi and the evolution of truffles.</title>
        <authorList>
            <person name="Murat C."/>
            <person name="Payen T."/>
            <person name="Noel B."/>
            <person name="Kuo A."/>
            <person name="Martin F.M."/>
        </authorList>
    </citation>
    <scope>NUCLEOTIDE SEQUENCE [LARGE SCALE GENOMIC DNA]</scope>
    <source>
        <strain evidence="2">091103-1</strain>
    </source>
</reference>
<sequence>MNFGNKIQPMVTDNTWIDITASPSQPSRITTPHSTVCHIQGTSTARPSDLPTTSVPNPPNISHAVGTAIPSTTCGGASRTREVMPEHSLRSHNEEGQRVVQEAESVDTVLAAEDVQREYGRLPDAWGQHKARCHGGTR</sequence>
<dbReference type="EMBL" id="PYWC01000008">
    <property type="protein sequence ID" value="PWW79498.1"/>
    <property type="molecule type" value="Genomic_DNA"/>
</dbReference>
<feature type="region of interest" description="Disordered" evidence="1">
    <location>
        <begin position="39"/>
        <end position="104"/>
    </location>
</feature>
<feature type="compositionally biased region" description="Polar residues" evidence="1">
    <location>
        <begin position="40"/>
        <end position="55"/>
    </location>
</feature>